<sequence>MEKIEPSMYFTPSPSLSNLLTKSPSLSCLLLLLCHTFQISTSHPLLLVSPLNLGISSPKAKSPSSRCVDATHLPHMHSSFVEHVKSRMMEDIPIGMLNLKGPGVCD</sequence>
<organism evidence="1 2">
    <name type="scientific">Manihot esculenta</name>
    <name type="common">Cassava</name>
    <name type="synonym">Jatropha manihot</name>
    <dbReference type="NCBI Taxonomy" id="3983"/>
    <lineage>
        <taxon>Eukaryota</taxon>
        <taxon>Viridiplantae</taxon>
        <taxon>Streptophyta</taxon>
        <taxon>Embryophyta</taxon>
        <taxon>Tracheophyta</taxon>
        <taxon>Spermatophyta</taxon>
        <taxon>Magnoliopsida</taxon>
        <taxon>eudicotyledons</taxon>
        <taxon>Gunneridae</taxon>
        <taxon>Pentapetalae</taxon>
        <taxon>rosids</taxon>
        <taxon>fabids</taxon>
        <taxon>Malpighiales</taxon>
        <taxon>Euphorbiaceae</taxon>
        <taxon>Crotonoideae</taxon>
        <taxon>Manihoteae</taxon>
        <taxon>Manihot</taxon>
    </lineage>
</organism>
<reference evidence="2" key="1">
    <citation type="journal article" date="2016" name="Nat. Biotechnol.">
        <title>Sequencing wild and cultivated cassava and related species reveals extensive interspecific hybridization and genetic diversity.</title>
        <authorList>
            <person name="Bredeson J.V."/>
            <person name="Lyons J.B."/>
            <person name="Prochnik S.E."/>
            <person name="Wu G.A."/>
            <person name="Ha C.M."/>
            <person name="Edsinger-Gonzales E."/>
            <person name="Grimwood J."/>
            <person name="Schmutz J."/>
            <person name="Rabbi I.Y."/>
            <person name="Egesi C."/>
            <person name="Nauluvula P."/>
            <person name="Lebot V."/>
            <person name="Ndunguru J."/>
            <person name="Mkamilo G."/>
            <person name="Bart R.S."/>
            <person name="Setter T.L."/>
            <person name="Gleadow R.M."/>
            <person name="Kulakow P."/>
            <person name="Ferguson M.E."/>
            <person name="Rounsley S."/>
            <person name="Rokhsar D.S."/>
        </authorList>
    </citation>
    <scope>NUCLEOTIDE SEQUENCE [LARGE SCALE GENOMIC DNA]</scope>
    <source>
        <strain evidence="2">cv. AM560-2</strain>
    </source>
</reference>
<protein>
    <submittedName>
        <fullName evidence="1">Uncharacterized protein</fullName>
    </submittedName>
</protein>
<evidence type="ECO:0000313" key="1">
    <source>
        <dbReference type="EMBL" id="KAG8640753.1"/>
    </source>
</evidence>
<name>A0ACB7GKB1_MANES</name>
<comment type="caution">
    <text evidence="1">The sequence shown here is derived from an EMBL/GenBank/DDBJ whole genome shotgun (WGS) entry which is preliminary data.</text>
</comment>
<evidence type="ECO:0000313" key="2">
    <source>
        <dbReference type="Proteomes" id="UP000091857"/>
    </source>
</evidence>
<keyword evidence="2" id="KW-1185">Reference proteome</keyword>
<gene>
    <name evidence="1" type="ORF">MANES_13G077901v8</name>
</gene>
<proteinExistence type="predicted"/>
<dbReference type="Proteomes" id="UP000091857">
    <property type="component" value="Chromosome 13"/>
</dbReference>
<dbReference type="EMBL" id="CM004399">
    <property type="protein sequence ID" value="KAG8640753.1"/>
    <property type="molecule type" value="Genomic_DNA"/>
</dbReference>
<accession>A0ACB7GKB1</accession>